<accession>A0AA40BUG0</accession>
<dbReference type="InterPro" id="IPR007111">
    <property type="entry name" value="NACHT_NTPase"/>
</dbReference>
<gene>
    <name evidence="5" type="ORF">B0T14DRAFT_437778</name>
</gene>
<dbReference type="PROSITE" id="PS50082">
    <property type="entry name" value="WD_REPEATS_2"/>
    <property type="match status" value="5"/>
</dbReference>
<dbReference type="PROSITE" id="PS50837">
    <property type="entry name" value="NACHT"/>
    <property type="match status" value="1"/>
</dbReference>
<dbReference type="InterPro" id="IPR056884">
    <property type="entry name" value="NPHP3-like_N"/>
</dbReference>
<dbReference type="Gene3D" id="3.40.50.300">
    <property type="entry name" value="P-loop containing nucleotide triphosphate hydrolases"/>
    <property type="match status" value="1"/>
</dbReference>
<reference evidence="5" key="1">
    <citation type="submission" date="2023-06" db="EMBL/GenBank/DDBJ databases">
        <title>Genome-scale phylogeny and comparative genomics of the fungal order Sordariales.</title>
        <authorList>
            <consortium name="Lawrence Berkeley National Laboratory"/>
            <person name="Hensen N."/>
            <person name="Bonometti L."/>
            <person name="Westerberg I."/>
            <person name="Brannstrom I.O."/>
            <person name="Guillou S."/>
            <person name="Cros-Aarteil S."/>
            <person name="Calhoun S."/>
            <person name="Haridas S."/>
            <person name="Kuo A."/>
            <person name="Mondo S."/>
            <person name="Pangilinan J."/>
            <person name="Riley R."/>
            <person name="Labutti K."/>
            <person name="Andreopoulos B."/>
            <person name="Lipzen A."/>
            <person name="Chen C."/>
            <person name="Yanf M."/>
            <person name="Daum C."/>
            <person name="Ng V."/>
            <person name="Clum A."/>
            <person name="Steindorff A."/>
            <person name="Ohm R."/>
            <person name="Martin F."/>
            <person name="Silar P."/>
            <person name="Natvig D."/>
            <person name="Lalanne C."/>
            <person name="Gautier V."/>
            <person name="Ament-Velasquez S.L."/>
            <person name="Kruys A."/>
            <person name="Hutchinson M.I."/>
            <person name="Powell A.J."/>
            <person name="Barry K."/>
            <person name="Miller A.N."/>
            <person name="Grigoriev I.V."/>
            <person name="Debuchy R."/>
            <person name="Gladieux P."/>
            <person name="Thoren M.H."/>
            <person name="Johannesson H."/>
        </authorList>
    </citation>
    <scope>NUCLEOTIDE SEQUENCE</scope>
    <source>
        <strain evidence="5">CBS 606.72</strain>
    </source>
</reference>
<name>A0AA40BUG0_9PEZI</name>
<feature type="repeat" description="WD" evidence="3">
    <location>
        <begin position="918"/>
        <end position="959"/>
    </location>
</feature>
<dbReference type="Pfam" id="PF06985">
    <property type="entry name" value="HET"/>
    <property type="match status" value="1"/>
</dbReference>
<evidence type="ECO:0000256" key="1">
    <source>
        <dbReference type="ARBA" id="ARBA00022574"/>
    </source>
</evidence>
<dbReference type="Gene3D" id="2.130.10.10">
    <property type="entry name" value="YVTN repeat-like/Quinoprotein amine dehydrogenase"/>
    <property type="match status" value="3"/>
</dbReference>
<protein>
    <recommendedName>
        <fullName evidence="4">NACHT domain-containing protein</fullName>
    </recommendedName>
</protein>
<dbReference type="PANTHER" id="PTHR10622:SF13">
    <property type="entry name" value="NACHT DOMAIN-CONTAINING PROTEIN"/>
    <property type="match status" value="1"/>
</dbReference>
<dbReference type="EMBL" id="JAULSU010000006">
    <property type="protein sequence ID" value="KAK0614015.1"/>
    <property type="molecule type" value="Genomic_DNA"/>
</dbReference>
<evidence type="ECO:0000259" key="4">
    <source>
        <dbReference type="PROSITE" id="PS50837"/>
    </source>
</evidence>
<dbReference type="InterPro" id="IPR001680">
    <property type="entry name" value="WD40_rpt"/>
</dbReference>
<keyword evidence="1 3" id="KW-0853">WD repeat</keyword>
<dbReference type="InterPro" id="IPR015943">
    <property type="entry name" value="WD40/YVTN_repeat-like_dom_sf"/>
</dbReference>
<dbReference type="PROSITE" id="PS50294">
    <property type="entry name" value="WD_REPEATS_REGION"/>
    <property type="match status" value="5"/>
</dbReference>
<dbReference type="Pfam" id="PF24883">
    <property type="entry name" value="NPHP3_N"/>
    <property type="match status" value="1"/>
</dbReference>
<dbReference type="InterPro" id="IPR010730">
    <property type="entry name" value="HET"/>
</dbReference>
<comment type="caution">
    <text evidence="5">The sequence shown here is derived from an EMBL/GenBank/DDBJ whole genome shotgun (WGS) entry which is preliminary data.</text>
</comment>
<sequence>MRLLERDDTGGVRLTEDLPNNKIPPYAILSHTWGDGEVLFRDLMDGTGKNKTGYAKIRFCGDQAWHDGLRFFWVDTCCIDKSDAAELQSALNSMFQWYRNAAKCYVYLSDVSKCERSGNPSWELALRNCKWFTRGWTLQELIAPTIVEFFSVEGVFLGDKQSLGQHIHDATGIPLGALQSSALSDFSIEERMSWAKNRTTTRLEDKAYSLFGIFDVCMPILYGEGEDRAFKRLRDEISRDDRYLANLHSTDPRLDKKRIEEAKGGLLISAYRWVLDSPDFRLWHDRPESRLLWIKGDPGKGKTMLLCGIVNELERALVADGYSRNLAYFFCQATDSRINNATAVLRGLIYLLSRQQPRLLSYVRRHIDVGKSLSDANAWVAVSDILGDMLEDPNLKATYLVIDALDECIVDLPRLLDFVVRISSGRVKWLLTSRNEVTIERKLRSDDTRTRLSLELKANAMQVSHAVDAYIDDKLSGLESLQDGILLEDGTPIRDRVRDILRNKANGTFLWVALVVQELSEEDVESWHALQIVEEVPPGLEGMYDRMLNEIRRHKRDSELCRRILSTVTVAYRPLHLAEIGALSGLPEQITKSMESVRRMVAKCGSFLTVRDNQIYLIHQSAKDFLLDRRTQRFPQDAFSWVFREGIEDLHHNILSRSLNAMSIGLRRDMYDLRAPGIPIDEAQTPSPDPLATVRYSCVSWVDHLRDSISDKDMPQCNTLDVVRAFLEKKYLYWLEALSLLRAMSEGVIAIRQLESLLVLTDQRQLATFVRDAHRFTLSYRWIVEQAPLQAYASALIFAPTCSLVKMKFKAEEPDWLSIKPVVEADWNACLQTLEGHSSSVWSVAFSPDGQRLASGSGDSTVKIWDAASGQCLQTLKGHSNWVRSVTFSPDGQRLASGSSDNTVKIWDAASGQCLQTLKGHSIWVWSVAFSPDGQRLASGASDSTVKVWDVASGQCLQTLESHNNWVRSVAFSPDGQRLASGAGDSTVKIWDAASGQCLQTLESHSNSVWSVAFSPDGQRLASCSGDNTVKIWDAASGQCLQTLKGHSGSASSVFSLDDLGRYSYSLGEDKTWIICNGRNTLWLPPEYRPSCSAVQGRMISIGCSSGRVLTISFSRDV</sequence>
<evidence type="ECO:0000313" key="6">
    <source>
        <dbReference type="Proteomes" id="UP001175000"/>
    </source>
</evidence>
<organism evidence="5 6">
    <name type="scientific">Immersiella caudata</name>
    <dbReference type="NCBI Taxonomy" id="314043"/>
    <lineage>
        <taxon>Eukaryota</taxon>
        <taxon>Fungi</taxon>
        <taxon>Dikarya</taxon>
        <taxon>Ascomycota</taxon>
        <taxon>Pezizomycotina</taxon>
        <taxon>Sordariomycetes</taxon>
        <taxon>Sordariomycetidae</taxon>
        <taxon>Sordariales</taxon>
        <taxon>Lasiosphaeriaceae</taxon>
        <taxon>Immersiella</taxon>
    </lineage>
</organism>
<feature type="repeat" description="WD" evidence="3">
    <location>
        <begin position="960"/>
        <end position="1001"/>
    </location>
</feature>
<dbReference type="CDD" id="cd00200">
    <property type="entry name" value="WD40"/>
    <property type="match status" value="1"/>
</dbReference>
<evidence type="ECO:0000256" key="2">
    <source>
        <dbReference type="ARBA" id="ARBA00022737"/>
    </source>
</evidence>
<feature type="repeat" description="WD" evidence="3">
    <location>
        <begin position="1002"/>
        <end position="1043"/>
    </location>
</feature>
<evidence type="ECO:0000313" key="5">
    <source>
        <dbReference type="EMBL" id="KAK0614015.1"/>
    </source>
</evidence>
<feature type="repeat" description="WD" evidence="3">
    <location>
        <begin position="876"/>
        <end position="917"/>
    </location>
</feature>
<dbReference type="AlphaFoldDB" id="A0AA40BUG0"/>
<dbReference type="SUPFAM" id="SSF50978">
    <property type="entry name" value="WD40 repeat-like"/>
    <property type="match status" value="1"/>
</dbReference>
<dbReference type="Proteomes" id="UP001175000">
    <property type="component" value="Unassembled WGS sequence"/>
</dbReference>
<dbReference type="PRINTS" id="PR00320">
    <property type="entry name" value="GPROTEINBRPT"/>
</dbReference>
<dbReference type="InterPro" id="IPR036322">
    <property type="entry name" value="WD40_repeat_dom_sf"/>
</dbReference>
<feature type="repeat" description="WD" evidence="3">
    <location>
        <begin position="834"/>
        <end position="875"/>
    </location>
</feature>
<feature type="domain" description="NACHT" evidence="4">
    <location>
        <begin position="290"/>
        <end position="434"/>
    </location>
</feature>
<dbReference type="InterPro" id="IPR019775">
    <property type="entry name" value="WD40_repeat_CS"/>
</dbReference>
<evidence type="ECO:0000256" key="3">
    <source>
        <dbReference type="PROSITE-ProRule" id="PRU00221"/>
    </source>
</evidence>
<dbReference type="InterPro" id="IPR020472">
    <property type="entry name" value="WD40_PAC1"/>
</dbReference>
<keyword evidence="6" id="KW-1185">Reference proteome</keyword>
<dbReference type="SMART" id="SM00320">
    <property type="entry name" value="WD40"/>
    <property type="match status" value="6"/>
</dbReference>
<proteinExistence type="predicted"/>
<keyword evidence="2" id="KW-0677">Repeat</keyword>
<dbReference type="InterPro" id="IPR027417">
    <property type="entry name" value="P-loop_NTPase"/>
</dbReference>
<dbReference type="PANTHER" id="PTHR10622">
    <property type="entry name" value="HET DOMAIN-CONTAINING PROTEIN"/>
    <property type="match status" value="1"/>
</dbReference>
<dbReference type="Pfam" id="PF00400">
    <property type="entry name" value="WD40"/>
    <property type="match status" value="5"/>
</dbReference>
<dbReference type="PROSITE" id="PS50231">
    <property type="entry name" value="RICIN_B_LECTIN"/>
    <property type="match status" value="1"/>
</dbReference>
<dbReference type="PROSITE" id="PS00678">
    <property type="entry name" value="WD_REPEATS_1"/>
    <property type="match status" value="5"/>
</dbReference>
<dbReference type="SUPFAM" id="SSF52540">
    <property type="entry name" value="P-loop containing nucleoside triphosphate hydrolases"/>
    <property type="match status" value="1"/>
</dbReference>